<evidence type="ECO:0000313" key="9">
    <source>
        <dbReference type="Proteomes" id="UP000032679"/>
    </source>
</evidence>
<dbReference type="Pfam" id="PF01590">
    <property type="entry name" value="GAF"/>
    <property type="match status" value="1"/>
</dbReference>
<name>A0A0D6MJF4_9PROT</name>
<evidence type="ECO:0000259" key="7">
    <source>
        <dbReference type="PROSITE" id="PS50125"/>
    </source>
</evidence>
<evidence type="ECO:0000256" key="2">
    <source>
        <dbReference type="ARBA" id="ARBA00022475"/>
    </source>
</evidence>
<reference evidence="8 9" key="1">
    <citation type="submission" date="2012-10" db="EMBL/GenBank/DDBJ databases">
        <title>Genome sequencing of Tanticharoenia sakaeratensis NBRC 103193.</title>
        <authorList>
            <person name="Azuma Y."/>
            <person name="Hadano H."/>
            <person name="Hirakawa H."/>
            <person name="Matsushita K."/>
        </authorList>
    </citation>
    <scope>NUCLEOTIDE SEQUENCE [LARGE SCALE GENOMIC DNA]</scope>
    <source>
        <strain evidence="8 9">NBRC 103193</strain>
    </source>
</reference>
<organism evidence="8 9">
    <name type="scientific">Tanticharoenia sakaeratensis NBRC 103193</name>
    <dbReference type="NCBI Taxonomy" id="1231623"/>
    <lineage>
        <taxon>Bacteria</taxon>
        <taxon>Pseudomonadati</taxon>
        <taxon>Pseudomonadota</taxon>
        <taxon>Alphaproteobacteria</taxon>
        <taxon>Acetobacterales</taxon>
        <taxon>Acetobacteraceae</taxon>
        <taxon>Tanticharoenia</taxon>
    </lineage>
</organism>
<dbReference type="InterPro" id="IPR001054">
    <property type="entry name" value="A/G_cyclase"/>
</dbReference>
<evidence type="ECO:0000313" key="8">
    <source>
        <dbReference type="EMBL" id="GAN53742.1"/>
    </source>
</evidence>
<dbReference type="GO" id="GO:0005886">
    <property type="term" value="C:plasma membrane"/>
    <property type="evidence" value="ECO:0007669"/>
    <property type="project" value="UniProtKB-SubCell"/>
</dbReference>
<dbReference type="CDD" id="cd18773">
    <property type="entry name" value="PDC1_HK_sensor"/>
    <property type="match status" value="1"/>
</dbReference>
<keyword evidence="2" id="KW-1003">Cell membrane</keyword>
<dbReference type="EMBL" id="BALE01000010">
    <property type="protein sequence ID" value="GAN53742.1"/>
    <property type="molecule type" value="Genomic_DNA"/>
</dbReference>
<evidence type="ECO:0000256" key="5">
    <source>
        <dbReference type="ARBA" id="ARBA00023136"/>
    </source>
</evidence>
<dbReference type="SUPFAM" id="SSF55781">
    <property type="entry name" value="GAF domain-like"/>
    <property type="match status" value="1"/>
</dbReference>
<sequence length="781" mass="85691">MPSYEIVDPSQRRSQERRHIFWRLGGPVLGVIAVIAAIIATAMHSYTTSREGALSLTRDLLQSQQHYITQEVADYLAPASSGVVIAHDLLHAANPSETPRMFSDFSVSALRHVPQVASLYLADAKGTFWLVERDRAGGPGWETTHLETDHDKRIFRHWYYDDAGHLTKITTAPAGTFDPTKEVWFGGAANQPGVAHDDDKLFWSQPYPFPPTKQPIITSSLAYRQPDGTVSVLAMNILLQQMSGFLDKMNIGRSGKAVIVDNDGQVIAGPGMPTTADPQTWDAQRVKLDAHTQPVFQRTLAMYRVYGPGGRAMTVGKTRYVTIAANVPLTDSNRWILLLNAPASDFAGFAIAARKQTFIFSIVIVGLASGLALFLILQERKTDRVQGRLDALRTAIDRRHRALQQVVGAHDLFDATHDVPKLTEVLAEIAVARRASIWRFLDDGGRLVCEDAFDTQRDAHSTGVELSGPEFAAFLKTAHSGQPFDVSDMSHDDSLRAFYRIVMRPAGFSHLVVAPVMSGDRVLGIITLEDARETAEAEPFTRVIADVVAIRLRHAGVQQSAAEQSGGEAPQHVTEAMRFGDDFLLLPDGRDDGDGTLPSGRYPMVPVLMVTFDEPVGAETIDPEKMLPIVRQLADHVQDIARSENMFAVRVVGRRLLVIGACAEEPDPDAAVRVADAALAIREACLTTLADADVDPIFRMGIDVAQAFGDHFGNDPKVFNLWGDSVAGAELMAEAAPQPGTIQVSENAYTLLRAHYLFRPRGLFYRPRLGITRTFILAGRR</sequence>
<keyword evidence="9" id="KW-1185">Reference proteome</keyword>
<dbReference type="Gene3D" id="3.30.450.20">
    <property type="entry name" value="PAS domain"/>
    <property type="match status" value="2"/>
</dbReference>
<dbReference type="SUPFAM" id="SSF55073">
    <property type="entry name" value="Nucleotide cyclase"/>
    <property type="match status" value="1"/>
</dbReference>
<evidence type="ECO:0000256" key="1">
    <source>
        <dbReference type="ARBA" id="ARBA00004651"/>
    </source>
</evidence>
<dbReference type="Proteomes" id="UP000032679">
    <property type="component" value="Unassembled WGS sequence"/>
</dbReference>
<dbReference type="Pfam" id="PF02743">
    <property type="entry name" value="dCache_1"/>
    <property type="match status" value="1"/>
</dbReference>
<dbReference type="InterPro" id="IPR003018">
    <property type="entry name" value="GAF"/>
</dbReference>
<evidence type="ECO:0000256" key="6">
    <source>
        <dbReference type="SAM" id="Phobius"/>
    </source>
</evidence>
<feature type="domain" description="Guanylate cyclase" evidence="7">
    <location>
        <begin position="603"/>
        <end position="733"/>
    </location>
</feature>
<keyword evidence="4 6" id="KW-1133">Transmembrane helix</keyword>
<accession>A0A0D6MJF4</accession>
<protein>
    <submittedName>
        <fullName evidence="8">Adenylate cyclase</fullName>
    </submittedName>
</protein>
<dbReference type="STRING" id="1231623.Tasa_010_289"/>
<proteinExistence type="predicted"/>
<dbReference type="InterPro" id="IPR029787">
    <property type="entry name" value="Nucleotide_cyclase"/>
</dbReference>
<dbReference type="PROSITE" id="PS50125">
    <property type="entry name" value="GUANYLATE_CYCLASE_2"/>
    <property type="match status" value="1"/>
</dbReference>
<evidence type="ECO:0000256" key="4">
    <source>
        <dbReference type="ARBA" id="ARBA00022989"/>
    </source>
</evidence>
<feature type="transmembrane region" description="Helical" evidence="6">
    <location>
        <begin position="358"/>
        <end position="377"/>
    </location>
</feature>
<dbReference type="RefSeq" id="WP_048847912.1">
    <property type="nucleotide sequence ID" value="NZ_BALE01000010.1"/>
</dbReference>
<keyword evidence="3 6" id="KW-0812">Transmembrane</keyword>
<dbReference type="InterPro" id="IPR033479">
    <property type="entry name" value="dCache_1"/>
</dbReference>
<dbReference type="Pfam" id="PF00211">
    <property type="entry name" value="Guanylate_cyc"/>
    <property type="match status" value="1"/>
</dbReference>
<gene>
    <name evidence="8" type="ORF">Tasa_010_289</name>
</gene>
<dbReference type="GO" id="GO:0009190">
    <property type="term" value="P:cyclic nucleotide biosynthetic process"/>
    <property type="evidence" value="ECO:0007669"/>
    <property type="project" value="InterPro"/>
</dbReference>
<comment type="subcellular location">
    <subcellularLocation>
        <location evidence="1">Cell membrane</location>
        <topology evidence="1">Multi-pass membrane protein</topology>
    </subcellularLocation>
</comment>
<dbReference type="GO" id="GO:0004016">
    <property type="term" value="F:adenylate cyclase activity"/>
    <property type="evidence" value="ECO:0007669"/>
    <property type="project" value="UniProtKB-ARBA"/>
</dbReference>
<keyword evidence="5 6" id="KW-0472">Membrane</keyword>
<evidence type="ECO:0000256" key="3">
    <source>
        <dbReference type="ARBA" id="ARBA00022692"/>
    </source>
</evidence>
<feature type="transmembrane region" description="Helical" evidence="6">
    <location>
        <begin position="20"/>
        <end position="43"/>
    </location>
</feature>
<dbReference type="OrthoDB" id="7293398at2"/>
<dbReference type="Gene3D" id="3.30.450.40">
    <property type="match status" value="1"/>
</dbReference>
<dbReference type="AlphaFoldDB" id="A0A0D6MJF4"/>
<comment type="caution">
    <text evidence="8">The sequence shown here is derived from an EMBL/GenBank/DDBJ whole genome shotgun (WGS) entry which is preliminary data.</text>
</comment>
<dbReference type="Gene3D" id="3.30.70.1230">
    <property type="entry name" value="Nucleotide cyclase"/>
    <property type="match status" value="1"/>
</dbReference>
<dbReference type="SMART" id="SM00065">
    <property type="entry name" value="GAF"/>
    <property type="match status" value="1"/>
</dbReference>
<dbReference type="InterPro" id="IPR029016">
    <property type="entry name" value="GAF-like_dom_sf"/>
</dbReference>
<dbReference type="GO" id="GO:0035556">
    <property type="term" value="P:intracellular signal transduction"/>
    <property type="evidence" value="ECO:0007669"/>
    <property type="project" value="InterPro"/>
</dbReference>